<dbReference type="Proteomes" id="UP001597319">
    <property type="component" value="Unassembled WGS sequence"/>
</dbReference>
<keyword evidence="3" id="KW-1185">Reference proteome</keyword>
<evidence type="ECO:0000256" key="1">
    <source>
        <dbReference type="SAM" id="MobiDB-lite"/>
    </source>
</evidence>
<sequence>MMKNMYFFFLLGLLFSCSEDDSSAVDPQITNFTVSEFDSSIEAPFGSLPYRVYYPKELTGDTYPIILSRGGNGQGDDRGKLVSYATNFIAEGYVVVQVDHRNAGNDIENIARLRGEEIQFISQKIADGQLDYGDFAGNVVGAKQGYMGHSAGAMEGMLAAGMNMTHGNYLAPSIKAVYAMSPPGYAPDQFGIAQNPNGYGSIDQAAIFMIIGEDEKDSNGPGTIQQDNWRLQGYDQMNADAFRMMVLVKGSNTQHEDVAGLNSGIKAYNEENSVALFDSYLKGKDRNSEIGNLSPPSNNEMVISTKGN</sequence>
<dbReference type="Gene3D" id="3.40.50.1820">
    <property type="entry name" value="alpha/beta hydrolase"/>
    <property type="match status" value="1"/>
</dbReference>
<protein>
    <recommendedName>
        <fullName evidence="4">Alpha/beta hydrolase</fullName>
    </recommendedName>
</protein>
<gene>
    <name evidence="2" type="ORF">ACFSR1_02235</name>
</gene>
<name>A0ABW5L9L5_9FLAO</name>
<organism evidence="2 3">
    <name type="scientific">Aquimarina rubra</name>
    <dbReference type="NCBI Taxonomy" id="1920033"/>
    <lineage>
        <taxon>Bacteria</taxon>
        <taxon>Pseudomonadati</taxon>
        <taxon>Bacteroidota</taxon>
        <taxon>Flavobacteriia</taxon>
        <taxon>Flavobacteriales</taxon>
        <taxon>Flavobacteriaceae</taxon>
        <taxon>Aquimarina</taxon>
    </lineage>
</organism>
<comment type="caution">
    <text evidence="2">The sequence shown here is derived from an EMBL/GenBank/DDBJ whole genome shotgun (WGS) entry which is preliminary data.</text>
</comment>
<dbReference type="EMBL" id="JBHULE010000002">
    <property type="protein sequence ID" value="MFD2561470.1"/>
    <property type="molecule type" value="Genomic_DNA"/>
</dbReference>
<proteinExistence type="predicted"/>
<dbReference type="InterPro" id="IPR029058">
    <property type="entry name" value="AB_hydrolase_fold"/>
</dbReference>
<feature type="compositionally biased region" description="Polar residues" evidence="1">
    <location>
        <begin position="289"/>
        <end position="308"/>
    </location>
</feature>
<evidence type="ECO:0000313" key="2">
    <source>
        <dbReference type="EMBL" id="MFD2561470.1"/>
    </source>
</evidence>
<evidence type="ECO:0008006" key="4">
    <source>
        <dbReference type="Google" id="ProtNLM"/>
    </source>
</evidence>
<dbReference type="RefSeq" id="WP_378289200.1">
    <property type="nucleotide sequence ID" value="NZ_JBHULE010000002.1"/>
</dbReference>
<accession>A0ABW5L9L5</accession>
<dbReference type="SUPFAM" id="SSF53474">
    <property type="entry name" value="alpha/beta-Hydrolases"/>
    <property type="match status" value="1"/>
</dbReference>
<reference evidence="3" key="1">
    <citation type="journal article" date="2019" name="Int. J. Syst. Evol. Microbiol.">
        <title>The Global Catalogue of Microorganisms (GCM) 10K type strain sequencing project: providing services to taxonomists for standard genome sequencing and annotation.</title>
        <authorList>
            <consortium name="The Broad Institute Genomics Platform"/>
            <consortium name="The Broad Institute Genome Sequencing Center for Infectious Disease"/>
            <person name="Wu L."/>
            <person name="Ma J."/>
        </authorList>
    </citation>
    <scope>NUCLEOTIDE SEQUENCE [LARGE SCALE GENOMIC DNA]</scope>
    <source>
        <strain evidence="3">KCTC 52274</strain>
    </source>
</reference>
<feature type="region of interest" description="Disordered" evidence="1">
    <location>
        <begin position="288"/>
        <end position="308"/>
    </location>
</feature>
<evidence type="ECO:0000313" key="3">
    <source>
        <dbReference type="Proteomes" id="UP001597319"/>
    </source>
</evidence>
<dbReference type="PROSITE" id="PS51257">
    <property type="entry name" value="PROKAR_LIPOPROTEIN"/>
    <property type="match status" value="1"/>
</dbReference>